<name>A0A7S5UYF4_9CAUD</name>
<evidence type="ECO:0000313" key="3">
    <source>
        <dbReference type="Proteomes" id="UP000646667"/>
    </source>
</evidence>
<keyword evidence="1" id="KW-1133">Transmembrane helix</keyword>
<feature type="transmembrane region" description="Helical" evidence="1">
    <location>
        <begin position="12"/>
        <end position="32"/>
    </location>
</feature>
<sequence length="42" mass="4993">MDNLLSVRDRFVVIICVNRNVFTLPVYFWTLIDYISLTMVVL</sequence>
<evidence type="ECO:0000256" key="1">
    <source>
        <dbReference type="SAM" id="Phobius"/>
    </source>
</evidence>
<reference evidence="2 3" key="1">
    <citation type="submission" date="2020-01" db="EMBL/GenBank/DDBJ databases">
        <title>Patterns of diversity and host range of bacteriophage communities associated with bean-nodulatin bacteria.</title>
        <authorList>
            <person name="Vann Cauwenberghe J."/>
            <person name="Santamaria R.I."/>
            <person name="Bustos P."/>
            <person name="Juarez S."/>
            <person name="Gonzalez V."/>
        </authorList>
    </citation>
    <scope>NUCLEOTIDE SEQUENCE [LARGE SCALE GENOMIC DNA]</scope>
    <source>
        <strain evidence="3">RHph</strain>
    </source>
</reference>
<protein>
    <submittedName>
        <fullName evidence="2">Uncharacterized protein</fullName>
    </submittedName>
</protein>
<gene>
    <name evidence="2" type="ORF">EVC06_079</name>
</gene>
<evidence type="ECO:0000313" key="2">
    <source>
        <dbReference type="EMBL" id="QIG73854.1"/>
    </source>
</evidence>
<accession>A0A7S5UYF4</accession>
<dbReference type="Proteomes" id="UP000646667">
    <property type="component" value="Segment"/>
</dbReference>
<organism evidence="2 3">
    <name type="scientific">Rhizobium phage RHph_N34</name>
    <dbReference type="NCBI Taxonomy" id="2509586"/>
    <lineage>
        <taxon>Viruses</taxon>
        <taxon>Duplodnaviria</taxon>
        <taxon>Heunggongvirae</taxon>
        <taxon>Uroviricota</taxon>
        <taxon>Caudoviricetes</taxon>
        <taxon>Pootjesviridae</taxon>
        <taxon>Staniewskivirinae</taxon>
        <taxon>Trinifflemingvirus</taxon>
        <taxon>Trinifflemingvirus N34</taxon>
    </lineage>
</organism>
<keyword evidence="1" id="KW-0472">Membrane</keyword>
<dbReference type="EMBL" id="MN988534">
    <property type="protein sequence ID" value="QIG73854.1"/>
    <property type="molecule type" value="Genomic_DNA"/>
</dbReference>
<keyword evidence="1" id="KW-0812">Transmembrane</keyword>
<proteinExistence type="predicted"/>
<keyword evidence="3" id="KW-1185">Reference proteome</keyword>